<feature type="region of interest" description="Disordered" evidence="1">
    <location>
        <begin position="80"/>
        <end position="102"/>
    </location>
</feature>
<gene>
    <name evidence="2" type="ORF">ACH49Z_09410</name>
</gene>
<protein>
    <submittedName>
        <fullName evidence="2">SDR family oxidoreductase</fullName>
    </submittedName>
</protein>
<dbReference type="Proteomes" id="UP001611494">
    <property type="component" value="Unassembled WGS sequence"/>
</dbReference>
<sequence>MTADVAPAEMLFRGFQEARDERIVFAGAGEHGHLARFDAVDGDHGEIVAELTAPVVDGHDGEGPPVGDHFQLVLESVDEQGAQRRGLPRPPGRNAAEQAKAQMAADNPMLRMGTPAEVARAVLFPAFDATYTTGAELVVDDGGSQL</sequence>
<reference evidence="2 3" key="1">
    <citation type="submission" date="2024-10" db="EMBL/GenBank/DDBJ databases">
        <title>The Natural Products Discovery Center: Release of the First 8490 Sequenced Strains for Exploring Actinobacteria Biosynthetic Diversity.</title>
        <authorList>
            <person name="Kalkreuter E."/>
            <person name="Kautsar S.A."/>
            <person name="Yang D."/>
            <person name="Bader C.D."/>
            <person name="Teijaro C.N."/>
            <person name="Fluegel L."/>
            <person name="Davis C.M."/>
            <person name="Simpson J.R."/>
            <person name="Lauterbach L."/>
            <person name="Steele A.D."/>
            <person name="Gui C."/>
            <person name="Meng S."/>
            <person name="Li G."/>
            <person name="Viehrig K."/>
            <person name="Ye F."/>
            <person name="Su P."/>
            <person name="Kiefer A.F."/>
            <person name="Nichols A."/>
            <person name="Cepeda A.J."/>
            <person name="Yan W."/>
            <person name="Fan B."/>
            <person name="Jiang Y."/>
            <person name="Adhikari A."/>
            <person name="Zheng C.-J."/>
            <person name="Schuster L."/>
            <person name="Cowan T.M."/>
            <person name="Smanski M.J."/>
            <person name="Chevrette M.G."/>
            <person name="De Carvalho L.P.S."/>
            <person name="Shen B."/>
        </authorList>
    </citation>
    <scope>NUCLEOTIDE SEQUENCE [LARGE SCALE GENOMIC DNA]</scope>
    <source>
        <strain evidence="2 3">NPDC019377</strain>
    </source>
</reference>
<comment type="caution">
    <text evidence="2">The sequence shown here is derived from an EMBL/GenBank/DDBJ whole genome shotgun (WGS) entry which is preliminary data.</text>
</comment>
<evidence type="ECO:0000313" key="3">
    <source>
        <dbReference type="Proteomes" id="UP001611494"/>
    </source>
</evidence>
<dbReference type="SUPFAM" id="SSF51735">
    <property type="entry name" value="NAD(P)-binding Rossmann-fold domains"/>
    <property type="match status" value="1"/>
</dbReference>
<accession>A0ABW7VTZ7</accession>
<organism evidence="2 3">
    <name type="scientific">Nocardia testacea</name>
    <dbReference type="NCBI Taxonomy" id="248551"/>
    <lineage>
        <taxon>Bacteria</taxon>
        <taxon>Bacillati</taxon>
        <taxon>Actinomycetota</taxon>
        <taxon>Actinomycetes</taxon>
        <taxon>Mycobacteriales</taxon>
        <taxon>Nocardiaceae</taxon>
        <taxon>Nocardia</taxon>
    </lineage>
</organism>
<dbReference type="Gene3D" id="3.40.50.720">
    <property type="entry name" value="NAD(P)-binding Rossmann-like Domain"/>
    <property type="match status" value="1"/>
</dbReference>
<dbReference type="InterPro" id="IPR036291">
    <property type="entry name" value="NAD(P)-bd_dom_sf"/>
</dbReference>
<dbReference type="RefSeq" id="WP_397061315.1">
    <property type="nucleotide sequence ID" value="NZ_JBIRYL010000001.1"/>
</dbReference>
<proteinExistence type="predicted"/>
<dbReference type="Pfam" id="PF13561">
    <property type="entry name" value="adh_short_C2"/>
    <property type="match status" value="1"/>
</dbReference>
<evidence type="ECO:0000256" key="1">
    <source>
        <dbReference type="SAM" id="MobiDB-lite"/>
    </source>
</evidence>
<dbReference type="InterPro" id="IPR002347">
    <property type="entry name" value="SDR_fam"/>
</dbReference>
<keyword evidence="3" id="KW-1185">Reference proteome</keyword>
<name>A0ABW7VTZ7_9NOCA</name>
<dbReference type="EMBL" id="JBIRYL010000001">
    <property type="protein sequence ID" value="MFI2230054.1"/>
    <property type="molecule type" value="Genomic_DNA"/>
</dbReference>
<evidence type="ECO:0000313" key="2">
    <source>
        <dbReference type="EMBL" id="MFI2230054.1"/>
    </source>
</evidence>